<evidence type="ECO:0000313" key="6">
    <source>
        <dbReference type="Proteomes" id="UP000594468"/>
    </source>
</evidence>
<dbReference type="CDD" id="cd06267">
    <property type="entry name" value="PBP1_LacI_sugar_binding-like"/>
    <property type="match status" value="1"/>
</dbReference>
<dbReference type="AlphaFoldDB" id="A0A7S8EBC9"/>
<dbReference type="KEGG" id="pmet:G4Y79_04975"/>
<keyword evidence="2 5" id="KW-0238">DNA-binding</keyword>
<keyword evidence="3" id="KW-0804">Transcription</keyword>
<proteinExistence type="predicted"/>
<dbReference type="GO" id="GO:0000976">
    <property type="term" value="F:transcription cis-regulatory region binding"/>
    <property type="evidence" value="ECO:0007669"/>
    <property type="project" value="TreeGrafter"/>
</dbReference>
<name>A0A7S8EBC9_9CHLR</name>
<dbReference type="Gene3D" id="1.10.260.40">
    <property type="entry name" value="lambda repressor-like DNA-binding domains"/>
    <property type="match status" value="1"/>
</dbReference>
<dbReference type="InterPro" id="IPR010982">
    <property type="entry name" value="Lambda_DNA-bd_dom_sf"/>
</dbReference>
<dbReference type="GO" id="GO:0003700">
    <property type="term" value="F:DNA-binding transcription factor activity"/>
    <property type="evidence" value="ECO:0007669"/>
    <property type="project" value="TreeGrafter"/>
</dbReference>
<protein>
    <submittedName>
        <fullName evidence="5">LacI family DNA-binding transcriptional regulator</fullName>
    </submittedName>
</protein>
<keyword evidence="1" id="KW-0805">Transcription regulation</keyword>
<evidence type="ECO:0000256" key="2">
    <source>
        <dbReference type="ARBA" id="ARBA00023125"/>
    </source>
</evidence>
<accession>A0A7S8EBC9</accession>
<organism evidence="5 6">
    <name type="scientific">Phototrophicus methaneseepsis</name>
    <dbReference type="NCBI Taxonomy" id="2710758"/>
    <lineage>
        <taxon>Bacteria</taxon>
        <taxon>Bacillati</taxon>
        <taxon>Chloroflexota</taxon>
        <taxon>Candidatus Thermofontia</taxon>
        <taxon>Phototrophicales</taxon>
        <taxon>Phototrophicaceae</taxon>
        <taxon>Phototrophicus</taxon>
    </lineage>
</organism>
<sequence>MKKPTQQDVARLANVSRATVSFVVNGKDTMGVPISEETRQRVLDAVEKLGYVVNAGAQALRSGDTKTIGVMLPIYENPFFLEILKGISREANESGYKVLLANSALDDEQASQTVSELAEQRVDGLILLMEFDSLPARIMDQLRNSTHPIVEGSPSSLSEFDLIRQEYGEGMSALMSYLIELGHRRIGYIHGVQESTTQGLDRLKAYEQAFVDANLPQDPRWIYRCGPSMEEGYQTAFNVLQQEDRPTALIAVNDLLAIAAISAATDLGLRVPDDVSIAGFDDIPFARFAVPKLTTVASAPEQKGRAAVQLLLKRLREPDRPREVITARWELIVRESTGSAPSL</sequence>
<dbReference type="SUPFAM" id="SSF47413">
    <property type="entry name" value="lambda repressor-like DNA-binding domains"/>
    <property type="match status" value="1"/>
</dbReference>
<gene>
    <name evidence="5" type="ORF">G4Y79_04975</name>
</gene>
<dbReference type="PANTHER" id="PTHR30146">
    <property type="entry name" value="LACI-RELATED TRANSCRIPTIONAL REPRESSOR"/>
    <property type="match status" value="1"/>
</dbReference>
<feature type="domain" description="HTH lacI-type" evidence="4">
    <location>
        <begin position="4"/>
        <end position="62"/>
    </location>
</feature>
<keyword evidence="6" id="KW-1185">Reference proteome</keyword>
<evidence type="ECO:0000256" key="1">
    <source>
        <dbReference type="ARBA" id="ARBA00023015"/>
    </source>
</evidence>
<evidence type="ECO:0000313" key="5">
    <source>
        <dbReference type="EMBL" id="QPC83734.1"/>
    </source>
</evidence>
<dbReference type="Gene3D" id="3.40.50.2300">
    <property type="match status" value="2"/>
</dbReference>
<dbReference type="EMBL" id="CP062983">
    <property type="protein sequence ID" value="QPC83734.1"/>
    <property type="molecule type" value="Genomic_DNA"/>
</dbReference>
<reference evidence="5 6" key="1">
    <citation type="submission" date="2020-02" db="EMBL/GenBank/DDBJ databases">
        <authorList>
            <person name="Zheng R.K."/>
            <person name="Sun C.M."/>
        </authorList>
    </citation>
    <scope>NUCLEOTIDE SEQUENCE [LARGE SCALE GENOMIC DNA]</scope>
    <source>
        <strain evidence="6">rifampicinis</strain>
    </source>
</reference>
<dbReference type="InterPro" id="IPR046335">
    <property type="entry name" value="LacI/GalR-like_sensor"/>
</dbReference>
<dbReference type="SMART" id="SM00354">
    <property type="entry name" value="HTH_LACI"/>
    <property type="match status" value="1"/>
</dbReference>
<dbReference type="PROSITE" id="PS50932">
    <property type="entry name" value="HTH_LACI_2"/>
    <property type="match status" value="1"/>
</dbReference>
<dbReference type="Proteomes" id="UP000594468">
    <property type="component" value="Chromosome"/>
</dbReference>
<dbReference type="Pfam" id="PF13377">
    <property type="entry name" value="Peripla_BP_3"/>
    <property type="match status" value="1"/>
</dbReference>
<dbReference type="CDD" id="cd01392">
    <property type="entry name" value="HTH_LacI"/>
    <property type="match status" value="1"/>
</dbReference>
<evidence type="ECO:0000256" key="3">
    <source>
        <dbReference type="ARBA" id="ARBA00023163"/>
    </source>
</evidence>
<evidence type="ECO:0000259" key="4">
    <source>
        <dbReference type="PROSITE" id="PS50932"/>
    </source>
</evidence>
<dbReference type="Pfam" id="PF00356">
    <property type="entry name" value="LacI"/>
    <property type="match status" value="1"/>
</dbReference>
<dbReference type="InterPro" id="IPR000843">
    <property type="entry name" value="HTH_LacI"/>
</dbReference>
<dbReference type="RefSeq" id="WP_195171798.1">
    <property type="nucleotide sequence ID" value="NZ_CP062983.1"/>
</dbReference>
<dbReference type="SUPFAM" id="SSF53822">
    <property type="entry name" value="Periplasmic binding protein-like I"/>
    <property type="match status" value="1"/>
</dbReference>
<dbReference type="PANTHER" id="PTHR30146:SF109">
    <property type="entry name" value="HTH-TYPE TRANSCRIPTIONAL REGULATOR GALS"/>
    <property type="match status" value="1"/>
</dbReference>
<dbReference type="InterPro" id="IPR028082">
    <property type="entry name" value="Peripla_BP_I"/>
</dbReference>